<name>A0AA38RZA7_9PEZI</name>
<dbReference type="GO" id="GO:0000981">
    <property type="term" value="F:DNA-binding transcription factor activity, RNA polymerase II-specific"/>
    <property type="evidence" value="ECO:0007669"/>
    <property type="project" value="InterPro"/>
</dbReference>
<accession>A0AA38RZA7</accession>
<dbReference type="Gene3D" id="4.10.240.10">
    <property type="entry name" value="Zn(2)-C6 fungal-type DNA-binding domain"/>
    <property type="match status" value="1"/>
</dbReference>
<dbReference type="PANTHER" id="PTHR38111">
    <property type="entry name" value="ZN(2)-C6 FUNGAL-TYPE DOMAIN-CONTAINING PROTEIN-RELATED"/>
    <property type="match status" value="1"/>
</dbReference>
<keyword evidence="1" id="KW-0539">Nucleus</keyword>
<dbReference type="PROSITE" id="PS00463">
    <property type="entry name" value="ZN2_CY6_FUNGAL_1"/>
    <property type="match status" value="1"/>
</dbReference>
<sequence>MVGTPKSTGCQTCRKRKKKCDERLPACSECVRAGWVCPGYDRQWKFVDENKQLVRRQRKNGSSNAGWSDAPASMSRSLARSNASSRGERRLELYEAQRLGDAVCHAGIFWPLSSETDRYTALLVSIMDNDRAQTLLPLKAVGSFLPCIPSRLGRNAALDAVTASLCSVYVDHLTGKSAGSSVTLQKYITSLGALQRCIKDPEMRSQSETICASIIVQMCELMISPDGGRWTDLNRGCALLIQDCEPKRFATGFDRDLLDSQRNHFLTQSMHAGEQCFLARPEWREADHAPTESTAYGSEETQLKHMLSKLLMDFPDMIRQSADLVKSPRTDGGEQNRQSSLDDAINRQLQMKQKVEQWFATVSLKAGPNVDAGDGQIPPLKQGYRNLFCGIVDCIVNSVLVKLDRMMLCLSILLDSTDHAVHDLIYDPGFLPMIEERRAIAREALVFVKTTSEIGTKPLDFGLKMIGTDDDVFEVSVPAS</sequence>
<dbReference type="SUPFAM" id="SSF57701">
    <property type="entry name" value="Zn2/Cys6 DNA-binding domain"/>
    <property type="match status" value="1"/>
</dbReference>
<evidence type="ECO:0000256" key="1">
    <source>
        <dbReference type="ARBA" id="ARBA00023242"/>
    </source>
</evidence>
<dbReference type="InterPro" id="IPR036864">
    <property type="entry name" value="Zn2-C6_fun-type_DNA-bd_sf"/>
</dbReference>
<dbReference type="Pfam" id="PF00172">
    <property type="entry name" value="Zn_clus"/>
    <property type="match status" value="1"/>
</dbReference>
<evidence type="ECO:0000313" key="5">
    <source>
        <dbReference type="Proteomes" id="UP001174691"/>
    </source>
</evidence>
<feature type="compositionally biased region" description="Low complexity" evidence="2">
    <location>
        <begin position="72"/>
        <end position="83"/>
    </location>
</feature>
<feature type="region of interest" description="Disordered" evidence="2">
    <location>
        <begin position="55"/>
        <end position="83"/>
    </location>
</feature>
<gene>
    <name evidence="4" type="ORF">NKR19_g4392</name>
</gene>
<dbReference type="InterPro" id="IPR001138">
    <property type="entry name" value="Zn2Cys6_DnaBD"/>
</dbReference>
<evidence type="ECO:0000313" key="4">
    <source>
        <dbReference type="EMBL" id="KAJ9155842.1"/>
    </source>
</evidence>
<dbReference type="CDD" id="cd00067">
    <property type="entry name" value="GAL4"/>
    <property type="match status" value="1"/>
</dbReference>
<organism evidence="4 5">
    <name type="scientific">Coniochaeta hoffmannii</name>
    <dbReference type="NCBI Taxonomy" id="91930"/>
    <lineage>
        <taxon>Eukaryota</taxon>
        <taxon>Fungi</taxon>
        <taxon>Dikarya</taxon>
        <taxon>Ascomycota</taxon>
        <taxon>Pezizomycotina</taxon>
        <taxon>Sordariomycetes</taxon>
        <taxon>Sordariomycetidae</taxon>
        <taxon>Coniochaetales</taxon>
        <taxon>Coniochaetaceae</taxon>
        <taxon>Coniochaeta</taxon>
    </lineage>
</organism>
<dbReference type="EMBL" id="JANBVN010000054">
    <property type="protein sequence ID" value="KAJ9155842.1"/>
    <property type="molecule type" value="Genomic_DNA"/>
</dbReference>
<dbReference type="SMART" id="SM00066">
    <property type="entry name" value="GAL4"/>
    <property type="match status" value="1"/>
</dbReference>
<evidence type="ECO:0000256" key="2">
    <source>
        <dbReference type="SAM" id="MobiDB-lite"/>
    </source>
</evidence>
<evidence type="ECO:0000259" key="3">
    <source>
        <dbReference type="PROSITE" id="PS50048"/>
    </source>
</evidence>
<keyword evidence="5" id="KW-1185">Reference proteome</keyword>
<dbReference type="GO" id="GO:0008270">
    <property type="term" value="F:zinc ion binding"/>
    <property type="evidence" value="ECO:0007669"/>
    <property type="project" value="InterPro"/>
</dbReference>
<feature type="domain" description="Zn(2)-C6 fungal-type" evidence="3">
    <location>
        <begin position="9"/>
        <end position="37"/>
    </location>
</feature>
<dbReference type="AlphaFoldDB" id="A0AA38RZA7"/>
<dbReference type="Proteomes" id="UP001174691">
    <property type="component" value="Unassembled WGS sequence"/>
</dbReference>
<proteinExistence type="predicted"/>
<dbReference type="PROSITE" id="PS50048">
    <property type="entry name" value="ZN2_CY6_FUNGAL_2"/>
    <property type="match status" value="1"/>
</dbReference>
<comment type="caution">
    <text evidence="4">The sequence shown here is derived from an EMBL/GenBank/DDBJ whole genome shotgun (WGS) entry which is preliminary data.</text>
</comment>
<dbReference type="InterPro" id="IPR053178">
    <property type="entry name" value="Osmoadaptation_assoc"/>
</dbReference>
<protein>
    <recommendedName>
        <fullName evidence="3">Zn(2)-C6 fungal-type domain-containing protein</fullName>
    </recommendedName>
</protein>
<reference evidence="4" key="1">
    <citation type="submission" date="2022-07" db="EMBL/GenBank/DDBJ databases">
        <title>Fungi with potential for degradation of polypropylene.</title>
        <authorList>
            <person name="Gostincar C."/>
        </authorList>
    </citation>
    <scope>NUCLEOTIDE SEQUENCE</scope>
    <source>
        <strain evidence="4">EXF-13287</strain>
    </source>
</reference>